<accession>A0A0F8WUV3</accession>
<sequence length="79" mass="9070">MNNSMDAYLNEAILYGGIPLRRGDVYLVCLEDTGSRWAADFCAFGPNYPRTEQEPWTRTQFREALAYKDYVRVITRGGV</sequence>
<protein>
    <submittedName>
        <fullName evidence="1">Uncharacterized protein</fullName>
    </submittedName>
</protein>
<proteinExistence type="predicted"/>
<organism evidence="1">
    <name type="scientific">marine sediment metagenome</name>
    <dbReference type="NCBI Taxonomy" id="412755"/>
    <lineage>
        <taxon>unclassified sequences</taxon>
        <taxon>metagenomes</taxon>
        <taxon>ecological metagenomes</taxon>
    </lineage>
</organism>
<dbReference type="AlphaFoldDB" id="A0A0F8WUV3"/>
<comment type="caution">
    <text evidence="1">The sequence shown here is derived from an EMBL/GenBank/DDBJ whole genome shotgun (WGS) entry which is preliminary data.</text>
</comment>
<name>A0A0F8WUV3_9ZZZZ</name>
<reference evidence="1" key="1">
    <citation type="journal article" date="2015" name="Nature">
        <title>Complex archaea that bridge the gap between prokaryotes and eukaryotes.</title>
        <authorList>
            <person name="Spang A."/>
            <person name="Saw J.H."/>
            <person name="Jorgensen S.L."/>
            <person name="Zaremba-Niedzwiedzka K."/>
            <person name="Martijn J."/>
            <person name="Lind A.E."/>
            <person name="van Eijk R."/>
            <person name="Schleper C."/>
            <person name="Guy L."/>
            <person name="Ettema T.J."/>
        </authorList>
    </citation>
    <scope>NUCLEOTIDE SEQUENCE</scope>
</reference>
<gene>
    <name evidence="1" type="ORF">LCGC14_3024090</name>
</gene>
<dbReference type="EMBL" id="LAZR01062958">
    <property type="protein sequence ID" value="KKK60463.1"/>
    <property type="molecule type" value="Genomic_DNA"/>
</dbReference>
<evidence type="ECO:0000313" key="1">
    <source>
        <dbReference type="EMBL" id="KKK60463.1"/>
    </source>
</evidence>